<protein>
    <submittedName>
        <fullName evidence="2">Uncharacterized protein LOC106181222</fullName>
    </submittedName>
</protein>
<dbReference type="Proteomes" id="UP000085678">
    <property type="component" value="Unplaced"/>
</dbReference>
<proteinExistence type="predicted"/>
<reference evidence="2" key="1">
    <citation type="submission" date="2025-08" db="UniProtKB">
        <authorList>
            <consortium name="RefSeq"/>
        </authorList>
    </citation>
    <scope>IDENTIFICATION</scope>
    <source>
        <tissue evidence="2">Gonads</tissue>
    </source>
</reference>
<dbReference type="OrthoDB" id="413122at2759"/>
<evidence type="ECO:0000313" key="1">
    <source>
        <dbReference type="Proteomes" id="UP000085678"/>
    </source>
</evidence>
<keyword evidence="1" id="KW-1185">Reference proteome</keyword>
<dbReference type="InParanoid" id="A0A1S3KEE9"/>
<dbReference type="STRING" id="7574.A0A1S3KEE9"/>
<dbReference type="AlphaFoldDB" id="A0A1S3KEE9"/>
<dbReference type="RefSeq" id="XP_013421003.1">
    <property type="nucleotide sequence ID" value="XM_013565549.1"/>
</dbReference>
<name>A0A1S3KEE9_LINAN</name>
<sequence>MFSKVDENVEKAKTRQREMYAKRKAKVVKTFQLKVGDAVLKRQMKNVGRKGGKLESFWIGPYKIIDIDQNNTVQLQSEKTGEVLEKRVAYDQMKPHLESHLHKKQKLDAADDIVTPSPALNVLNYPLCFLETNHSTNISKMDQN</sequence>
<evidence type="ECO:0000313" key="2">
    <source>
        <dbReference type="RefSeq" id="XP_013421003.1"/>
    </source>
</evidence>
<accession>A0A1S3KEE9</accession>
<organism evidence="1 2">
    <name type="scientific">Lingula anatina</name>
    <name type="common">Brachiopod</name>
    <name type="synonym">Lingula unguis</name>
    <dbReference type="NCBI Taxonomy" id="7574"/>
    <lineage>
        <taxon>Eukaryota</taxon>
        <taxon>Metazoa</taxon>
        <taxon>Spiralia</taxon>
        <taxon>Lophotrochozoa</taxon>
        <taxon>Brachiopoda</taxon>
        <taxon>Linguliformea</taxon>
        <taxon>Lingulata</taxon>
        <taxon>Lingulida</taxon>
        <taxon>Linguloidea</taxon>
        <taxon>Lingulidae</taxon>
        <taxon>Lingula</taxon>
    </lineage>
</organism>
<dbReference type="GeneID" id="106181222"/>
<dbReference type="KEGG" id="lak:106181222"/>
<gene>
    <name evidence="2" type="primary">LOC106181222</name>
</gene>